<evidence type="ECO:0000313" key="2">
    <source>
        <dbReference type="EMBL" id="RQG96206.1"/>
    </source>
</evidence>
<feature type="region of interest" description="Disordered" evidence="1">
    <location>
        <begin position="1"/>
        <end position="66"/>
    </location>
</feature>
<sequence>MLRVFRRRGLTDERSPSGPAFRAEYRGEYVRKSAERTGDRRSASMRINHGGRKEQTNGPGPDRLGV</sequence>
<dbReference type="AlphaFoldDB" id="A0A3N6MNX6"/>
<protein>
    <submittedName>
        <fullName evidence="2">Uncharacterized protein</fullName>
    </submittedName>
</protein>
<accession>A0A3N6MNX6</accession>
<dbReference type="EMBL" id="REFZ01000026">
    <property type="protein sequence ID" value="RQG96206.1"/>
    <property type="molecule type" value="Genomic_DNA"/>
</dbReference>
<name>A0A3N6MNX6_NATCH</name>
<evidence type="ECO:0000313" key="3">
    <source>
        <dbReference type="Proteomes" id="UP000281431"/>
    </source>
</evidence>
<gene>
    <name evidence="2" type="ORF">EA472_20660</name>
</gene>
<keyword evidence="3" id="KW-1185">Reference proteome</keyword>
<comment type="caution">
    <text evidence="2">The sequence shown here is derived from an EMBL/GenBank/DDBJ whole genome shotgun (WGS) entry which is preliminary data.</text>
</comment>
<dbReference type="Proteomes" id="UP000281431">
    <property type="component" value="Unassembled WGS sequence"/>
</dbReference>
<evidence type="ECO:0000256" key="1">
    <source>
        <dbReference type="SAM" id="MobiDB-lite"/>
    </source>
</evidence>
<organism evidence="2 3">
    <name type="scientific">Natrarchaeobius chitinivorans</name>
    <dbReference type="NCBI Taxonomy" id="1679083"/>
    <lineage>
        <taxon>Archaea</taxon>
        <taxon>Methanobacteriati</taxon>
        <taxon>Methanobacteriota</taxon>
        <taxon>Stenosarchaea group</taxon>
        <taxon>Halobacteria</taxon>
        <taxon>Halobacteriales</taxon>
        <taxon>Natrialbaceae</taxon>
        <taxon>Natrarchaeobius</taxon>
    </lineage>
</organism>
<reference evidence="2 3" key="1">
    <citation type="submission" date="2018-10" db="EMBL/GenBank/DDBJ databases">
        <title>Natrarchaeobius chitinivorans gen. nov., sp. nov., and Natrarchaeobius haloalkaliphilus sp. nov., alkaliphilic, chitin-utilizing haloarchaea from hypersaline alkaline lakes.</title>
        <authorList>
            <person name="Sorokin D.Y."/>
            <person name="Elcheninov A.G."/>
            <person name="Kostrikina N.A."/>
            <person name="Bale N.J."/>
            <person name="Sinninghe Damste J.S."/>
            <person name="Khijniak T.V."/>
            <person name="Kublanov I.V."/>
            <person name="Toshchakov S.V."/>
        </authorList>
    </citation>
    <scope>NUCLEOTIDE SEQUENCE [LARGE SCALE GENOMIC DNA]</scope>
    <source>
        <strain evidence="2 3">AArcht7</strain>
    </source>
</reference>
<feature type="compositionally biased region" description="Basic and acidic residues" evidence="1">
    <location>
        <begin position="23"/>
        <end position="42"/>
    </location>
</feature>
<proteinExistence type="predicted"/>